<dbReference type="Gene3D" id="3.40.50.720">
    <property type="entry name" value="NAD(P)-binding Rossmann-like Domain"/>
    <property type="match status" value="1"/>
</dbReference>
<keyword evidence="2 4" id="KW-0521">NADP</keyword>
<protein>
    <recommendedName>
        <fullName evidence="4">2-dehydropantoate 2-reductase</fullName>
        <ecNumber evidence="4">1.1.1.169</ecNumber>
    </recommendedName>
    <alternativeName>
        <fullName evidence="4">Ketopantoate reductase</fullName>
    </alternativeName>
</protein>
<dbReference type="InterPro" id="IPR013332">
    <property type="entry name" value="KPR_N"/>
</dbReference>
<dbReference type="PANTHER" id="PTHR21708">
    <property type="entry name" value="PROBABLE 2-DEHYDROPANTOATE 2-REDUCTASE"/>
    <property type="match status" value="1"/>
</dbReference>
<dbReference type="GO" id="GO:0015940">
    <property type="term" value="P:pantothenate biosynthetic process"/>
    <property type="evidence" value="ECO:0007669"/>
    <property type="project" value="InterPro"/>
</dbReference>
<evidence type="ECO:0000256" key="2">
    <source>
        <dbReference type="ARBA" id="ARBA00022857"/>
    </source>
</evidence>
<dbReference type="OrthoDB" id="3609at2759"/>
<dbReference type="InterPro" id="IPR013752">
    <property type="entry name" value="KPA_reductase"/>
</dbReference>
<keyword evidence="3 4" id="KW-0560">Oxidoreductase</keyword>
<dbReference type="Gene3D" id="1.10.1040.10">
    <property type="entry name" value="N-(1-d-carboxylethyl)-l-norvaline Dehydrogenase, domain 2"/>
    <property type="match status" value="1"/>
</dbReference>
<dbReference type="InterPro" id="IPR036291">
    <property type="entry name" value="NAD(P)-bd_dom_sf"/>
</dbReference>
<feature type="domain" description="Ketopantoate reductase N-terminal" evidence="5">
    <location>
        <begin position="5"/>
        <end position="160"/>
    </location>
</feature>
<evidence type="ECO:0000313" key="8">
    <source>
        <dbReference type="Proteomes" id="UP000886523"/>
    </source>
</evidence>
<evidence type="ECO:0000259" key="6">
    <source>
        <dbReference type="Pfam" id="PF08546"/>
    </source>
</evidence>
<dbReference type="Pfam" id="PF02558">
    <property type="entry name" value="ApbA"/>
    <property type="match status" value="1"/>
</dbReference>
<gene>
    <name evidence="7" type="ORF">BS47DRAFT_1345303</name>
</gene>
<accession>A0A9P6AV60</accession>
<comment type="catalytic activity">
    <reaction evidence="4">
        <text>(R)-pantoate + NADP(+) = 2-dehydropantoate + NADPH + H(+)</text>
        <dbReference type="Rhea" id="RHEA:16233"/>
        <dbReference type="ChEBI" id="CHEBI:11561"/>
        <dbReference type="ChEBI" id="CHEBI:15378"/>
        <dbReference type="ChEBI" id="CHEBI:15980"/>
        <dbReference type="ChEBI" id="CHEBI:57783"/>
        <dbReference type="ChEBI" id="CHEBI:58349"/>
        <dbReference type="EC" id="1.1.1.169"/>
    </reaction>
</comment>
<dbReference type="SUPFAM" id="SSF48179">
    <property type="entry name" value="6-phosphogluconate dehydrogenase C-terminal domain-like"/>
    <property type="match status" value="1"/>
</dbReference>
<dbReference type="InterPro" id="IPR003710">
    <property type="entry name" value="ApbA"/>
</dbReference>
<dbReference type="Pfam" id="PF08546">
    <property type="entry name" value="ApbA_C"/>
    <property type="match status" value="1"/>
</dbReference>
<dbReference type="InterPro" id="IPR051402">
    <property type="entry name" value="KPR-Related"/>
</dbReference>
<comment type="caution">
    <text evidence="7">The sequence shown here is derived from an EMBL/GenBank/DDBJ whole genome shotgun (WGS) entry which is preliminary data.</text>
</comment>
<organism evidence="7 8">
    <name type="scientific">Hydnum rufescens UP504</name>
    <dbReference type="NCBI Taxonomy" id="1448309"/>
    <lineage>
        <taxon>Eukaryota</taxon>
        <taxon>Fungi</taxon>
        <taxon>Dikarya</taxon>
        <taxon>Basidiomycota</taxon>
        <taxon>Agaricomycotina</taxon>
        <taxon>Agaricomycetes</taxon>
        <taxon>Cantharellales</taxon>
        <taxon>Hydnaceae</taxon>
        <taxon>Hydnum</taxon>
    </lineage>
</organism>
<dbReference type="PANTHER" id="PTHR21708:SF30">
    <property type="entry name" value="2-DEHYDROPANTOATE 2-REDUCTASE-RELATED"/>
    <property type="match status" value="1"/>
</dbReference>
<dbReference type="FunFam" id="1.10.1040.10:FF:000017">
    <property type="entry name" value="2-dehydropantoate 2-reductase"/>
    <property type="match status" value="1"/>
</dbReference>
<keyword evidence="8" id="KW-1185">Reference proteome</keyword>
<evidence type="ECO:0000256" key="1">
    <source>
        <dbReference type="ARBA" id="ARBA00007870"/>
    </source>
</evidence>
<comment type="similarity">
    <text evidence="1 4">Belongs to the ketopantoate reductase family.</text>
</comment>
<dbReference type="AlphaFoldDB" id="A0A9P6AV60"/>
<dbReference type="InterPro" id="IPR008927">
    <property type="entry name" value="6-PGluconate_DH-like_C_sf"/>
</dbReference>
<dbReference type="NCBIfam" id="TIGR00745">
    <property type="entry name" value="apbA_panE"/>
    <property type="match status" value="1"/>
</dbReference>
<dbReference type="EC" id="1.1.1.169" evidence="4"/>
<dbReference type="EMBL" id="MU128985">
    <property type="protein sequence ID" value="KAF9512531.1"/>
    <property type="molecule type" value="Genomic_DNA"/>
</dbReference>
<dbReference type="GO" id="GO:0008677">
    <property type="term" value="F:2-dehydropantoate 2-reductase activity"/>
    <property type="evidence" value="ECO:0007669"/>
    <property type="project" value="UniProtKB-EC"/>
</dbReference>
<evidence type="ECO:0000256" key="4">
    <source>
        <dbReference type="RuleBase" id="RU362068"/>
    </source>
</evidence>
<name>A0A9P6AV60_9AGAM</name>
<evidence type="ECO:0000256" key="3">
    <source>
        <dbReference type="ARBA" id="ARBA00023002"/>
    </source>
</evidence>
<dbReference type="InterPro" id="IPR013328">
    <property type="entry name" value="6PGD_dom2"/>
</dbReference>
<dbReference type="GO" id="GO:0005737">
    <property type="term" value="C:cytoplasm"/>
    <property type="evidence" value="ECO:0007669"/>
    <property type="project" value="TreeGrafter"/>
</dbReference>
<dbReference type="Proteomes" id="UP000886523">
    <property type="component" value="Unassembled WGS sequence"/>
</dbReference>
<evidence type="ECO:0000259" key="5">
    <source>
        <dbReference type="Pfam" id="PF02558"/>
    </source>
</evidence>
<reference evidence="7" key="1">
    <citation type="journal article" date="2020" name="Nat. Commun.">
        <title>Large-scale genome sequencing of mycorrhizal fungi provides insights into the early evolution of symbiotic traits.</title>
        <authorList>
            <person name="Miyauchi S."/>
            <person name="Kiss E."/>
            <person name="Kuo A."/>
            <person name="Drula E."/>
            <person name="Kohler A."/>
            <person name="Sanchez-Garcia M."/>
            <person name="Morin E."/>
            <person name="Andreopoulos B."/>
            <person name="Barry K.W."/>
            <person name="Bonito G."/>
            <person name="Buee M."/>
            <person name="Carver A."/>
            <person name="Chen C."/>
            <person name="Cichocki N."/>
            <person name="Clum A."/>
            <person name="Culley D."/>
            <person name="Crous P.W."/>
            <person name="Fauchery L."/>
            <person name="Girlanda M."/>
            <person name="Hayes R.D."/>
            <person name="Keri Z."/>
            <person name="LaButti K."/>
            <person name="Lipzen A."/>
            <person name="Lombard V."/>
            <person name="Magnuson J."/>
            <person name="Maillard F."/>
            <person name="Murat C."/>
            <person name="Nolan M."/>
            <person name="Ohm R.A."/>
            <person name="Pangilinan J."/>
            <person name="Pereira M.F."/>
            <person name="Perotto S."/>
            <person name="Peter M."/>
            <person name="Pfister S."/>
            <person name="Riley R."/>
            <person name="Sitrit Y."/>
            <person name="Stielow J.B."/>
            <person name="Szollosi G."/>
            <person name="Zifcakova L."/>
            <person name="Stursova M."/>
            <person name="Spatafora J.W."/>
            <person name="Tedersoo L."/>
            <person name="Vaario L.M."/>
            <person name="Yamada A."/>
            <person name="Yan M."/>
            <person name="Wang P."/>
            <person name="Xu J."/>
            <person name="Bruns T."/>
            <person name="Baldrian P."/>
            <person name="Vilgalys R."/>
            <person name="Dunand C."/>
            <person name="Henrissat B."/>
            <person name="Grigoriev I.V."/>
            <person name="Hibbett D."/>
            <person name="Nagy L.G."/>
            <person name="Martin F.M."/>
        </authorList>
    </citation>
    <scope>NUCLEOTIDE SEQUENCE</scope>
    <source>
        <strain evidence="7">UP504</strain>
    </source>
</reference>
<comment type="function">
    <text evidence="4">Catalyzes the NADPH-dependent reduction of ketopantoate into pantoic acid.</text>
</comment>
<feature type="domain" description="Ketopantoate reductase C-terminal" evidence="6">
    <location>
        <begin position="202"/>
        <end position="326"/>
    </location>
</feature>
<sequence length="338" mass="36766">MENTLVFGLGGIGGIYALILKRSKKTSISTVARSNYGVVKAHGLQVQSPIFGDETLLFDNVYDASSSAKPEHEFSYIVVSTKALPQVKPSLVESISPYVTSGAAGTTIVLLQNGVGIEDEIRRRWPENCFITGVVWIAASQTALGTVRHYRATSTTIGPFNISSLGLKSPTSPHELERLDTFAKMLVHGGGEVSVVPDHILMQTERWVKVAWNCAWNPLTALTDLDTASYLGSSTWAEPMARRLVHEVVAVAKGLGLELDADGKIREDAIIESVKHEPLTTSMRNDTHNHRPMEVEAILGYPLTCAKSLGIDTPVLETLYLLMNAIDGRFVGRIKALV</sequence>
<evidence type="ECO:0000313" key="7">
    <source>
        <dbReference type="EMBL" id="KAF9512531.1"/>
    </source>
</evidence>
<proteinExistence type="inferred from homology"/>
<dbReference type="SUPFAM" id="SSF51735">
    <property type="entry name" value="NAD(P)-binding Rossmann-fold domains"/>
    <property type="match status" value="1"/>
</dbReference>